<dbReference type="RefSeq" id="WP_191796487.1">
    <property type="nucleotide sequence ID" value="NZ_JACSQQ010000019.1"/>
</dbReference>
<sequence length="491" mass="52788">MVTFDHRDPGTTEDAWRADGFFDRLPPLDLPDDVPHLVALAAHPDDESLGAGGLLARLARRGAPVTVVVATDGEASHPDSPTLSPARLARLRRRELVDAVDVAAPGAAVVFLGLPDGGLREHRPTLHRQLSAILGALAEDEPGRGERAPVMLCAPWRSDGHRDHRIAGEVAAAVAGEQGARLLEYPIWWWHWGNPDDRTATKDMRALTLTPQERAAKRLALAAHRSQVEPLSPDPRDAATVGPEMLRHADRDVEVFVEAPCPSPAPPSASAPSPTAESEPGSGRGPGSGSTSSESLPAGFFDAFYRGRPDPWGFETRWYEERKRAVTLASLPRARFRAGLEIGCSTGVLTADLATRCDRLVGVDVAAAALAAARERLGDEVELLRLRTPAEWPEGLFDLVVLSEVGYYYGASDLETAISRAVGSLTADGVLVACHWRHPVPEYPLRGDDVHAALAARAELVRLVHHLEDDFVLEVFVRPPGRSVAAEAGLA</sequence>
<dbReference type="CDD" id="cd02440">
    <property type="entry name" value="AdoMet_MTases"/>
    <property type="match status" value="1"/>
</dbReference>
<dbReference type="EMBL" id="JACSQQ010000019">
    <property type="protein sequence ID" value="MBD7951153.1"/>
    <property type="molecule type" value="Genomic_DNA"/>
</dbReference>
<organism evidence="3 4">
    <name type="scientific">Oerskovia rustica</name>
    <dbReference type="NCBI Taxonomy" id="2762237"/>
    <lineage>
        <taxon>Bacteria</taxon>
        <taxon>Bacillati</taxon>
        <taxon>Actinomycetota</taxon>
        <taxon>Actinomycetes</taxon>
        <taxon>Micrococcales</taxon>
        <taxon>Cellulomonadaceae</taxon>
        <taxon>Oerskovia</taxon>
    </lineage>
</organism>
<feature type="compositionally biased region" description="Low complexity" evidence="2">
    <location>
        <begin position="270"/>
        <end position="281"/>
    </location>
</feature>
<accession>A0ABR8RTM9</accession>
<keyword evidence="4" id="KW-1185">Reference proteome</keyword>
<comment type="caution">
    <text evidence="3">The sequence shown here is derived from an EMBL/GenBank/DDBJ whole genome shotgun (WGS) entry which is preliminary data.</text>
</comment>
<dbReference type="Gene3D" id="3.40.50.150">
    <property type="entry name" value="Vaccinia Virus protein VP39"/>
    <property type="match status" value="1"/>
</dbReference>
<dbReference type="PANTHER" id="PTHR12993">
    <property type="entry name" value="N-ACETYLGLUCOSAMINYL-PHOSPHATIDYLINOSITOL DE-N-ACETYLASE-RELATED"/>
    <property type="match status" value="1"/>
</dbReference>
<dbReference type="Gene3D" id="3.40.50.10320">
    <property type="entry name" value="LmbE-like"/>
    <property type="match status" value="1"/>
</dbReference>
<evidence type="ECO:0000256" key="1">
    <source>
        <dbReference type="ARBA" id="ARBA00022833"/>
    </source>
</evidence>
<reference evidence="3 4" key="1">
    <citation type="submission" date="2020-08" db="EMBL/GenBank/DDBJ databases">
        <title>A Genomic Blueprint of the Chicken Gut Microbiome.</title>
        <authorList>
            <person name="Gilroy R."/>
            <person name="Ravi A."/>
            <person name="Getino M."/>
            <person name="Pursley I."/>
            <person name="Horton D.L."/>
            <person name="Alikhan N.-F."/>
            <person name="Baker D."/>
            <person name="Gharbi K."/>
            <person name="Hall N."/>
            <person name="Watson M."/>
            <person name="Adriaenssens E.M."/>
            <person name="Foster-Nyarko E."/>
            <person name="Jarju S."/>
            <person name="Secka A."/>
            <person name="Antonio M."/>
            <person name="Oren A."/>
            <person name="Chaudhuri R."/>
            <person name="La Ragione R.M."/>
            <person name="Hildebrand F."/>
            <person name="Pallen M.J."/>
        </authorList>
    </citation>
    <scope>NUCLEOTIDE SEQUENCE [LARGE SCALE GENOMIC DNA]</scope>
    <source>
        <strain evidence="3 4">Sa4CUA1</strain>
    </source>
</reference>
<name>A0ABR8RTM9_9CELL</name>
<proteinExistence type="predicted"/>
<dbReference type="InterPro" id="IPR003737">
    <property type="entry name" value="GlcNAc_PI_deacetylase-related"/>
</dbReference>
<dbReference type="InterPro" id="IPR024078">
    <property type="entry name" value="LmbE-like_dom_sf"/>
</dbReference>
<dbReference type="Proteomes" id="UP000641803">
    <property type="component" value="Unassembled WGS sequence"/>
</dbReference>
<feature type="region of interest" description="Disordered" evidence="2">
    <location>
        <begin position="258"/>
        <end position="294"/>
    </location>
</feature>
<dbReference type="PANTHER" id="PTHR12993:SF29">
    <property type="entry name" value="BLR3841 PROTEIN"/>
    <property type="match status" value="1"/>
</dbReference>
<evidence type="ECO:0000313" key="4">
    <source>
        <dbReference type="Proteomes" id="UP000641803"/>
    </source>
</evidence>
<dbReference type="SUPFAM" id="SSF53335">
    <property type="entry name" value="S-adenosyl-L-methionine-dependent methyltransferases"/>
    <property type="match status" value="1"/>
</dbReference>
<evidence type="ECO:0000256" key="2">
    <source>
        <dbReference type="SAM" id="MobiDB-lite"/>
    </source>
</evidence>
<dbReference type="Pfam" id="PF05401">
    <property type="entry name" value="NodS"/>
    <property type="match status" value="1"/>
</dbReference>
<gene>
    <name evidence="3" type="ORF">H9652_12145</name>
</gene>
<keyword evidence="1" id="KW-0862">Zinc</keyword>
<protein>
    <submittedName>
        <fullName evidence="3">PIG-L family deacetylase</fullName>
    </submittedName>
</protein>
<dbReference type="InterPro" id="IPR029063">
    <property type="entry name" value="SAM-dependent_MTases_sf"/>
</dbReference>
<dbReference type="SUPFAM" id="SSF102588">
    <property type="entry name" value="LmbE-like"/>
    <property type="match status" value="1"/>
</dbReference>
<evidence type="ECO:0000313" key="3">
    <source>
        <dbReference type="EMBL" id="MBD7951153.1"/>
    </source>
</evidence>
<dbReference type="Pfam" id="PF02585">
    <property type="entry name" value="PIG-L"/>
    <property type="match status" value="1"/>
</dbReference>
<dbReference type="InterPro" id="IPR008715">
    <property type="entry name" value="SAM-MeTfrase_NodS-like"/>
</dbReference>